<dbReference type="AlphaFoldDB" id="A0A5E4QWB7"/>
<feature type="chain" id="PRO_5022759818" description="Peptidase S1 domain-containing protein" evidence="5">
    <location>
        <begin position="20"/>
        <end position="245"/>
    </location>
</feature>
<keyword evidence="8" id="KW-1185">Reference proteome</keyword>
<dbReference type="InterPro" id="IPR050430">
    <property type="entry name" value="Peptidase_S1"/>
</dbReference>
<evidence type="ECO:0000256" key="1">
    <source>
        <dbReference type="ARBA" id="ARBA00022670"/>
    </source>
</evidence>
<dbReference type="GO" id="GO:0006508">
    <property type="term" value="P:proteolysis"/>
    <property type="evidence" value="ECO:0007669"/>
    <property type="project" value="UniProtKB-KW"/>
</dbReference>
<proteinExistence type="predicted"/>
<dbReference type="EMBL" id="FZQP02005977">
    <property type="protein sequence ID" value="VVD02301.1"/>
    <property type="molecule type" value="Genomic_DNA"/>
</dbReference>
<dbReference type="InterPro" id="IPR001254">
    <property type="entry name" value="Trypsin_dom"/>
</dbReference>
<keyword evidence="1" id="KW-0645">Protease</keyword>
<evidence type="ECO:0000313" key="8">
    <source>
        <dbReference type="Proteomes" id="UP000324832"/>
    </source>
</evidence>
<keyword evidence="5" id="KW-0732">Signal</keyword>
<evidence type="ECO:0000259" key="6">
    <source>
        <dbReference type="PROSITE" id="PS50240"/>
    </source>
</evidence>
<dbReference type="GO" id="GO:0004252">
    <property type="term" value="F:serine-type endopeptidase activity"/>
    <property type="evidence" value="ECO:0007669"/>
    <property type="project" value="InterPro"/>
</dbReference>
<feature type="domain" description="Peptidase S1" evidence="6">
    <location>
        <begin position="51"/>
        <end position="245"/>
    </location>
</feature>
<evidence type="ECO:0000256" key="5">
    <source>
        <dbReference type="SAM" id="SignalP"/>
    </source>
</evidence>
<evidence type="ECO:0000256" key="3">
    <source>
        <dbReference type="ARBA" id="ARBA00022825"/>
    </source>
</evidence>
<keyword evidence="3" id="KW-0720">Serine protease</keyword>
<sequence>MKFIIFIIVSLVIFKVSFCQMVLVQNTEANDQNQSTLGKMDFDFMAIMKENESYEPFVNPCPLKILGGRKADITEVPYQVIKKTVKNLNNVRAVTGTTQTIVTIFSMTREHWRNVKNFYRHLHYDDKIMRNDIAVVENEPSNLLQLVCVPIISFAECNMFYDERLLHSAGDSGGPLVCHGVLAGIVSWGSECGKYPGVYTKISHYTSQKMVPFVQNRQFLNKAEYMNSLMCFMFLFISWNKIILC</sequence>
<gene>
    <name evidence="7" type="ORF">LSINAPIS_LOCUS12551</name>
</gene>
<dbReference type="PANTHER" id="PTHR24276:SF98">
    <property type="entry name" value="FI18310P1-RELATED"/>
    <property type="match status" value="1"/>
</dbReference>
<protein>
    <recommendedName>
        <fullName evidence="6">Peptidase S1 domain-containing protein</fullName>
    </recommendedName>
</protein>
<evidence type="ECO:0000256" key="2">
    <source>
        <dbReference type="ARBA" id="ARBA00022801"/>
    </source>
</evidence>
<feature type="signal peptide" evidence="5">
    <location>
        <begin position="1"/>
        <end position="19"/>
    </location>
</feature>
<organism evidence="7 8">
    <name type="scientific">Leptidea sinapis</name>
    <dbReference type="NCBI Taxonomy" id="189913"/>
    <lineage>
        <taxon>Eukaryota</taxon>
        <taxon>Metazoa</taxon>
        <taxon>Ecdysozoa</taxon>
        <taxon>Arthropoda</taxon>
        <taxon>Hexapoda</taxon>
        <taxon>Insecta</taxon>
        <taxon>Pterygota</taxon>
        <taxon>Neoptera</taxon>
        <taxon>Endopterygota</taxon>
        <taxon>Lepidoptera</taxon>
        <taxon>Glossata</taxon>
        <taxon>Ditrysia</taxon>
        <taxon>Papilionoidea</taxon>
        <taxon>Pieridae</taxon>
        <taxon>Dismorphiinae</taxon>
        <taxon>Leptidea</taxon>
    </lineage>
</organism>
<dbReference type="InterPro" id="IPR043504">
    <property type="entry name" value="Peptidase_S1_PA_chymotrypsin"/>
</dbReference>
<evidence type="ECO:0000256" key="4">
    <source>
        <dbReference type="ARBA" id="ARBA00023157"/>
    </source>
</evidence>
<keyword evidence="2" id="KW-0378">Hydrolase</keyword>
<dbReference type="Proteomes" id="UP000324832">
    <property type="component" value="Unassembled WGS sequence"/>
</dbReference>
<dbReference type="SMART" id="SM00020">
    <property type="entry name" value="Tryp_SPc"/>
    <property type="match status" value="1"/>
</dbReference>
<dbReference type="PROSITE" id="PS50240">
    <property type="entry name" value="TRYPSIN_DOM"/>
    <property type="match status" value="1"/>
</dbReference>
<evidence type="ECO:0000313" key="7">
    <source>
        <dbReference type="EMBL" id="VVD02301.1"/>
    </source>
</evidence>
<dbReference type="Gene3D" id="2.40.10.10">
    <property type="entry name" value="Trypsin-like serine proteases"/>
    <property type="match status" value="1"/>
</dbReference>
<dbReference type="SUPFAM" id="SSF50494">
    <property type="entry name" value="Trypsin-like serine proteases"/>
    <property type="match status" value="1"/>
</dbReference>
<name>A0A5E4QWB7_9NEOP</name>
<dbReference type="Pfam" id="PF00089">
    <property type="entry name" value="Trypsin"/>
    <property type="match status" value="1"/>
</dbReference>
<reference evidence="7 8" key="1">
    <citation type="submission" date="2017-07" db="EMBL/GenBank/DDBJ databases">
        <authorList>
            <person name="Talla V."/>
            <person name="Backstrom N."/>
        </authorList>
    </citation>
    <scope>NUCLEOTIDE SEQUENCE [LARGE SCALE GENOMIC DNA]</scope>
</reference>
<keyword evidence="4" id="KW-1015">Disulfide bond</keyword>
<dbReference type="InterPro" id="IPR009003">
    <property type="entry name" value="Peptidase_S1_PA"/>
</dbReference>
<dbReference type="PANTHER" id="PTHR24276">
    <property type="entry name" value="POLYSERASE-RELATED"/>
    <property type="match status" value="1"/>
</dbReference>
<accession>A0A5E4QWB7</accession>